<dbReference type="Proteomes" id="UP000595140">
    <property type="component" value="Unassembled WGS sequence"/>
</dbReference>
<feature type="region of interest" description="Disordered" evidence="2">
    <location>
        <begin position="17"/>
        <end position="49"/>
    </location>
</feature>
<dbReference type="EMBL" id="OOIL02000252">
    <property type="protein sequence ID" value="VFQ62954.1"/>
    <property type="molecule type" value="Genomic_DNA"/>
</dbReference>
<feature type="compositionally biased region" description="Low complexity" evidence="2">
    <location>
        <begin position="285"/>
        <end position="298"/>
    </location>
</feature>
<dbReference type="AlphaFoldDB" id="A0A484KGC0"/>
<feature type="coiled-coil region" evidence="1">
    <location>
        <begin position="176"/>
        <end position="224"/>
    </location>
</feature>
<evidence type="ECO:0000256" key="1">
    <source>
        <dbReference type="SAM" id="Coils"/>
    </source>
</evidence>
<keyword evidence="1" id="KW-0175">Coiled coil</keyword>
<accession>A0A484KGC0</accession>
<reference evidence="3 4" key="1">
    <citation type="submission" date="2018-04" db="EMBL/GenBank/DDBJ databases">
        <authorList>
            <person name="Vogel A."/>
        </authorList>
    </citation>
    <scope>NUCLEOTIDE SEQUENCE [LARGE SCALE GENOMIC DNA]</scope>
</reference>
<proteinExistence type="predicted"/>
<gene>
    <name evidence="3" type="ORF">CCAM_LOCUS4730</name>
</gene>
<evidence type="ECO:0000313" key="4">
    <source>
        <dbReference type="Proteomes" id="UP000595140"/>
    </source>
</evidence>
<organism evidence="3 4">
    <name type="scientific">Cuscuta campestris</name>
    <dbReference type="NCBI Taxonomy" id="132261"/>
    <lineage>
        <taxon>Eukaryota</taxon>
        <taxon>Viridiplantae</taxon>
        <taxon>Streptophyta</taxon>
        <taxon>Embryophyta</taxon>
        <taxon>Tracheophyta</taxon>
        <taxon>Spermatophyta</taxon>
        <taxon>Magnoliopsida</taxon>
        <taxon>eudicotyledons</taxon>
        <taxon>Gunneridae</taxon>
        <taxon>Pentapetalae</taxon>
        <taxon>asterids</taxon>
        <taxon>lamiids</taxon>
        <taxon>Solanales</taxon>
        <taxon>Convolvulaceae</taxon>
        <taxon>Cuscuteae</taxon>
        <taxon>Cuscuta</taxon>
        <taxon>Cuscuta subgen. Grammica</taxon>
        <taxon>Cuscuta sect. Cleistogrammica</taxon>
    </lineage>
</organism>
<evidence type="ECO:0000256" key="2">
    <source>
        <dbReference type="SAM" id="MobiDB-lite"/>
    </source>
</evidence>
<feature type="region of interest" description="Disordered" evidence="2">
    <location>
        <begin position="285"/>
        <end position="319"/>
    </location>
</feature>
<name>A0A484KGC0_9ASTE</name>
<evidence type="ECO:0000313" key="3">
    <source>
        <dbReference type="EMBL" id="VFQ62954.1"/>
    </source>
</evidence>
<sequence length="319" mass="35632">MSDHEDSQNLFIHSYGSSAWSQTSSSQSSSSSERPAASPQKKPVEASTCAPSTSAAQVVSVARSVDEGFILLDDRLLLEQPSYMQKAQVHELRNLMRDGYQLSYRATWKNIISLHELRNLMPRGEPWSFVLMVRCHEELFQAFCSDLQEQVGRIGQEWFTRLVKSKDEEKARLKGMMASKEANSQDQEKIQELKGEKAQLKEEAARCAEEVARLKAELEQERSGRFGYAAVWAAQDPEQFAAQASPDREAAIRLFQGLYKHEVSANVIDEIGTFGFESAGPFMPSSSDASKLLSSSALQPDSTQPCGQPRSDWADTRLL</sequence>
<keyword evidence="4" id="KW-1185">Reference proteome</keyword>
<protein>
    <submittedName>
        <fullName evidence="3">Uncharacterized protein</fullName>
    </submittedName>
</protein>
<feature type="compositionally biased region" description="Low complexity" evidence="2">
    <location>
        <begin position="17"/>
        <end position="32"/>
    </location>
</feature>